<name>A0AA37HJ36_9HYPH</name>
<evidence type="ECO:0000313" key="2">
    <source>
        <dbReference type="EMBL" id="GJD66828.1"/>
    </source>
</evidence>
<dbReference type="Proteomes" id="UP001055286">
    <property type="component" value="Unassembled WGS sequence"/>
</dbReference>
<reference evidence="2" key="2">
    <citation type="submission" date="2021-08" db="EMBL/GenBank/DDBJ databases">
        <authorList>
            <person name="Tani A."/>
            <person name="Ola A."/>
            <person name="Ogura Y."/>
            <person name="Katsura K."/>
            <person name="Hayashi T."/>
        </authorList>
    </citation>
    <scope>NUCLEOTIDE SEQUENCE</scope>
    <source>
        <strain evidence="2">JCM 32048</strain>
    </source>
</reference>
<feature type="region of interest" description="Disordered" evidence="1">
    <location>
        <begin position="33"/>
        <end position="76"/>
    </location>
</feature>
<evidence type="ECO:0000256" key="1">
    <source>
        <dbReference type="SAM" id="MobiDB-lite"/>
    </source>
</evidence>
<reference evidence="2" key="1">
    <citation type="journal article" date="2016" name="Front. Microbiol.">
        <title>Genome Sequence of the Piezophilic, Mesophilic Sulfate-Reducing Bacterium Desulfovibrio indicus J2T.</title>
        <authorList>
            <person name="Cao J."/>
            <person name="Maignien L."/>
            <person name="Shao Z."/>
            <person name="Alain K."/>
            <person name="Jebbar M."/>
        </authorList>
    </citation>
    <scope>NUCLEOTIDE SEQUENCE</scope>
    <source>
        <strain evidence="2">JCM 32048</strain>
    </source>
</reference>
<dbReference type="EMBL" id="BPQJ01000083">
    <property type="protein sequence ID" value="GJD66828.1"/>
    <property type="molecule type" value="Genomic_DNA"/>
</dbReference>
<keyword evidence="3" id="KW-1185">Reference proteome</keyword>
<evidence type="ECO:0000313" key="3">
    <source>
        <dbReference type="Proteomes" id="UP001055286"/>
    </source>
</evidence>
<gene>
    <name evidence="2" type="ORF">MPEAHAMD_7027</name>
</gene>
<dbReference type="AlphaFoldDB" id="A0AA37HJ36"/>
<protein>
    <submittedName>
        <fullName evidence="2">Uncharacterized protein</fullName>
    </submittedName>
</protein>
<organism evidence="2 3">
    <name type="scientific">Methylobacterium frigidaeris</name>
    <dbReference type="NCBI Taxonomy" id="2038277"/>
    <lineage>
        <taxon>Bacteria</taxon>
        <taxon>Pseudomonadati</taxon>
        <taxon>Pseudomonadota</taxon>
        <taxon>Alphaproteobacteria</taxon>
        <taxon>Hyphomicrobiales</taxon>
        <taxon>Methylobacteriaceae</taxon>
        <taxon>Methylobacterium</taxon>
    </lineage>
</organism>
<comment type="caution">
    <text evidence="2">The sequence shown here is derived from an EMBL/GenBank/DDBJ whole genome shotgun (WGS) entry which is preliminary data.</text>
</comment>
<sequence length="76" mass="8148">MRVGGGPVSSTRAASLWQAATEIAVGMCFGPAAKTQRHRPLAKTDRHSPARKLTARTDPHDTKRKGTVRDKDPGGK</sequence>
<proteinExistence type="predicted"/>
<feature type="compositionally biased region" description="Basic and acidic residues" evidence="1">
    <location>
        <begin position="67"/>
        <end position="76"/>
    </location>
</feature>
<accession>A0AA37HJ36</accession>